<gene>
    <name evidence="2" type="ORF">J2S08_000256</name>
</gene>
<evidence type="ECO:0000256" key="1">
    <source>
        <dbReference type="SAM" id="Coils"/>
    </source>
</evidence>
<organism evidence="2 3">
    <name type="scientific">Bacillus chungangensis</name>
    <dbReference type="NCBI Taxonomy" id="587633"/>
    <lineage>
        <taxon>Bacteria</taxon>
        <taxon>Bacillati</taxon>
        <taxon>Bacillota</taxon>
        <taxon>Bacilli</taxon>
        <taxon>Bacillales</taxon>
        <taxon>Bacillaceae</taxon>
        <taxon>Bacillus</taxon>
    </lineage>
</organism>
<protein>
    <recommendedName>
        <fullName evidence="4">Phage protein</fullName>
    </recommendedName>
</protein>
<feature type="coiled-coil region" evidence="1">
    <location>
        <begin position="191"/>
        <end position="224"/>
    </location>
</feature>
<evidence type="ECO:0000313" key="3">
    <source>
        <dbReference type="Proteomes" id="UP001223586"/>
    </source>
</evidence>
<accession>A0ABT9WML6</accession>
<keyword evidence="1" id="KW-0175">Coiled coil</keyword>
<comment type="caution">
    <text evidence="2">The sequence shown here is derived from an EMBL/GenBank/DDBJ whole genome shotgun (WGS) entry which is preliminary data.</text>
</comment>
<sequence length="225" mass="26121">MVMYTVEQIRKAKRFRLTNNEHFDSDTEVGKWYELKNVYGFVCHKDEAGYDCRHVYRGGMDECVELSIRDGYIEYDISTSKQEIIEKLKKLEEGDVLEAVKSDHHFTMGSLYVIEKDGHGDLFITSDIGGYFYVNIGIDYERKAFKEIQAGILSFFDKNNLPELFMESFVCNTGGEFHMTISGNMAGLPIIRDTIDRIEKREKLLRLLQERAELDRKIDVLRAEG</sequence>
<name>A0ABT9WML6_9BACI</name>
<evidence type="ECO:0008006" key="4">
    <source>
        <dbReference type="Google" id="ProtNLM"/>
    </source>
</evidence>
<dbReference type="EMBL" id="JAUSTT010000001">
    <property type="protein sequence ID" value="MDQ0174425.1"/>
    <property type="molecule type" value="Genomic_DNA"/>
</dbReference>
<dbReference type="RefSeq" id="WP_307225874.1">
    <property type="nucleotide sequence ID" value="NZ_JAUSTT010000001.1"/>
</dbReference>
<reference evidence="2 3" key="1">
    <citation type="submission" date="2023-07" db="EMBL/GenBank/DDBJ databases">
        <title>Genomic Encyclopedia of Type Strains, Phase IV (KMG-IV): sequencing the most valuable type-strain genomes for metagenomic binning, comparative biology and taxonomic classification.</title>
        <authorList>
            <person name="Goeker M."/>
        </authorList>
    </citation>
    <scope>NUCLEOTIDE SEQUENCE [LARGE SCALE GENOMIC DNA]</scope>
    <source>
        <strain evidence="2 3">DSM 23837</strain>
    </source>
</reference>
<proteinExistence type="predicted"/>
<keyword evidence="3" id="KW-1185">Reference proteome</keyword>
<dbReference type="Proteomes" id="UP001223586">
    <property type="component" value="Unassembled WGS sequence"/>
</dbReference>
<evidence type="ECO:0000313" key="2">
    <source>
        <dbReference type="EMBL" id="MDQ0174425.1"/>
    </source>
</evidence>